<feature type="transmembrane region" description="Helical" evidence="1">
    <location>
        <begin position="173"/>
        <end position="192"/>
    </location>
</feature>
<sequence>MTELVKWDMIWMGLLTEMKSPADSKHRNIAPCSRSISLLLAVSGLLAAGAMALSLIERGFPRPLPWARPGLGNSMVLASFRISGSVAAAGVALAKVFCSSLVNGGIGGPSFFMALAGTAAAYCVMAILGRVNSPLSEIGVSVASAFAHSMAQLGVITVSLADTGVFWTQAGPMVLFSIIAGYITGVLARIAIGTIERALDRRENDHE</sequence>
<dbReference type="InterPro" id="IPR010898">
    <property type="entry name" value="Hpre_diP_synth_I"/>
</dbReference>
<comment type="caution">
    <text evidence="2">The sequence shown here is derived from an EMBL/GenBank/DDBJ whole genome shotgun (WGS) entry which is preliminary data.</text>
</comment>
<keyword evidence="1" id="KW-1133">Transmembrane helix</keyword>
<reference evidence="2 3" key="1">
    <citation type="journal article" date="2017" name="ISME J.">
        <title>Potential for microbial H2 and metal transformations associated with novel bacteria and archaea in deep terrestrial subsurface sediments.</title>
        <authorList>
            <person name="Hernsdorf A.W."/>
            <person name="Amano Y."/>
            <person name="Miyakawa K."/>
            <person name="Ise K."/>
            <person name="Suzuki Y."/>
            <person name="Anantharaman K."/>
            <person name="Probst A."/>
            <person name="Burstein D."/>
            <person name="Thomas B.C."/>
            <person name="Banfield J.F."/>
        </authorList>
    </citation>
    <scope>NUCLEOTIDE SEQUENCE [LARGE SCALE GENOMIC DNA]</scope>
    <source>
        <strain evidence="2">HGW-Wallbacteria-1</strain>
    </source>
</reference>
<dbReference type="EMBL" id="PGXC01000005">
    <property type="protein sequence ID" value="PKK90513.1"/>
    <property type="molecule type" value="Genomic_DNA"/>
</dbReference>
<keyword evidence="1" id="KW-0812">Transmembrane</keyword>
<accession>A0A2N1PQ99</accession>
<feature type="transmembrane region" description="Helical" evidence="1">
    <location>
        <begin position="76"/>
        <end position="97"/>
    </location>
</feature>
<gene>
    <name evidence="2" type="ORF">CVV64_09115</name>
</gene>
<evidence type="ECO:0000313" key="3">
    <source>
        <dbReference type="Proteomes" id="UP000233256"/>
    </source>
</evidence>
<evidence type="ECO:0000313" key="2">
    <source>
        <dbReference type="EMBL" id="PKK90513.1"/>
    </source>
</evidence>
<evidence type="ECO:0000256" key="1">
    <source>
        <dbReference type="SAM" id="Phobius"/>
    </source>
</evidence>
<proteinExistence type="predicted"/>
<keyword evidence="1" id="KW-0472">Membrane</keyword>
<evidence type="ECO:0008006" key="4">
    <source>
        <dbReference type="Google" id="ProtNLM"/>
    </source>
</evidence>
<dbReference type="AlphaFoldDB" id="A0A2N1PQ99"/>
<dbReference type="Proteomes" id="UP000233256">
    <property type="component" value="Unassembled WGS sequence"/>
</dbReference>
<feature type="transmembrane region" description="Helical" evidence="1">
    <location>
        <begin position="36"/>
        <end position="56"/>
    </location>
</feature>
<organism evidence="2 3">
    <name type="scientific">Candidatus Wallbacteria bacterium HGW-Wallbacteria-1</name>
    <dbReference type="NCBI Taxonomy" id="2013854"/>
    <lineage>
        <taxon>Bacteria</taxon>
        <taxon>Candidatus Walliibacteriota</taxon>
    </lineage>
</organism>
<name>A0A2N1PQ99_9BACT</name>
<protein>
    <recommendedName>
        <fullName evidence="4">Heptaprenyl diphosphate synthase</fullName>
    </recommendedName>
</protein>
<feature type="transmembrane region" description="Helical" evidence="1">
    <location>
        <begin position="109"/>
        <end position="128"/>
    </location>
</feature>
<dbReference type="Pfam" id="PF07456">
    <property type="entry name" value="Hpre_diP_synt_I"/>
    <property type="match status" value="1"/>
</dbReference>
<dbReference type="Gene3D" id="1.10.1760.20">
    <property type="match status" value="1"/>
</dbReference>